<dbReference type="InterPro" id="IPR001155">
    <property type="entry name" value="OxRdtase_FMN_N"/>
</dbReference>
<dbReference type="eggNOG" id="COG0446">
    <property type="taxonomic scope" value="Bacteria"/>
</dbReference>
<dbReference type="OrthoDB" id="9784632at2"/>
<gene>
    <name evidence="12" type="ordered locus">Pcar_2175</name>
</gene>
<dbReference type="PRINTS" id="PR00368">
    <property type="entry name" value="FADPNR"/>
</dbReference>
<feature type="domain" description="FAD/NAD(P)-binding" evidence="11">
    <location>
        <begin position="466"/>
        <end position="628"/>
    </location>
</feature>
<evidence type="ECO:0000256" key="1">
    <source>
        <dbReference type="ARBA" id="ARBA00001917"/>
    </source>
</evidence>
<evidence type="ECO:0000256" key="7">
    <source>
        <dbReference type="ARBA" id="ARBA00023002"/>
    </source>
</evidence>
<dbReference type="eggNOG" id="COG1902">
    <property type="taxonomic scope" value="Bacteria"/>
</dbReference>
<dbReference type="RefSeq" id="WP_011341927.1">
    <property type="nucleotide sequence ID" value="NC_007498.2"/>
</dbReference>
<dbReference type="Gene3D" id="3.50.50.60">
    <property type="entry name" value="FAD/NAD(P)-binding domain"/>
    <property type="match status" value="1"/>
</dbReference>
<evidence type="ECO:0000259" key="11">
    <source>
        <dbReference type="Pfam" id="PF07992"/>
    </source>
</evidence>
<reference evidence="12 13" key="2">
    <citation type="journal article" date="2012" name="BMC Genomics">
        <title>The genome of Pelobacter carbinolicus reveals surprising metabolic capabilities and physiological features.</title>
        <authorList>
            <person name="Aklujkar M."/>
            <person name="Haveman S.A."/>
            <person name="Didonato R.Jr."/>
            <person name="Chertkov O."/>
            <person name="Han C.S."/>
            <person name="Land M.L."/>
            <person name="Brown P."/>
            <person name="Lovley D.R."/>
        </authorList>
    </citation>
    <scope>NUCLEOTIDE SEQUENCE [LARGE SCALE GENOMIC DNA]</scope>
    <source>
        <strain evidence="13">DSM 2380 / NBRC 103641 / GraBd1</strain>
    </source>
</reference>
<dbReference type="CDD" id="cd02803">
    <property type="entry name" value="OYE_like_FMN_family"/>
    <property type="match status" value="1"/>
</dbReference>
<dbReference type="Gene3D" id="3.20.20.70">
    <property type="entry name" value="Aldolase class I"/>
    <property type="match status" value="1"/>
</dbReference>
<keyword evidence="7" id="KW-0560">Oxidoreductase</keyword>
<keyword evidence="5" id="KW-0288">FMN</keyword>
<dbReference type="AlphaFoldDB" id="Q3A2J3"/>
<dbReference type="SUPFAM" id="SSF51971">
    <property type="entry name" value="Nucleotide-binding domain"/>
    <property type="match status" value="1"/>
</dbReference>
<dbReference type="SUPFAM" id="SSF51905">
    <property type="entry name" value="FAD/NAD(P)-binding domain"/>
    <property type="match status" value="1"/>
</dbReference>
<dbReference type="HOGENOM" id="CLU_012153_1_2_7"/>
<evidence type="ECO:0000313" key="13">
    <source>
        <dbReference type="Proteomes" id="UP000002534"/>
    </source>
</evidence>
<evidence type="ECO:0000256" key="2">
    <source>
        <dbReference type="ARBA" id="ARBA00001966"/>
    </source>
</evidence>
<keyword evidence="9" id="KW-0411">Iron-sulfur</keyword>
<dbReference type="PRINTS" id="PR00469">
    <property type="entry name" value="PNDRDTASEII"/>
</dbReference>
<dbReference type="InterPro" id="IPR051793">
    <property type="entry name" value="NADH:flavin_oxidoreductase"/>
</dbReference>
<keyword evidence="13" id="KW-1185">Reference proteome</keyword>
<proteinExistence type="inferred from homology"/>
<evidence type="ECO:0000259" key="10">
    <source>
        <dbReference type="Pfam" id="PF00724"/>
    </source>
</evidence>
<keyword evidence="4" id="KW-0285">Flavoprotein</keyword>
<dbReference type="Gene3D" id="3.40.50.720">
    <property type="entry name" value="NAD(P)-binding Rossmann-like Domain"/>
    <property type="match status" value="1"/>
</dbReference>
<evidence type="ECO:0000256" key="8">
    <source>
        <dbReference type="ARBA" id="ARBA00023004"/>
    </source>
</evidence>
<dbReference type="Pfam" id="PF00724">
    <property type="entry name" value="Oxidored_FMN"/>
    <property type="match status" value="1"/>
</dbReference>
<dbReference type="Proteomes" id="UP000002534">
    <property type="component" value="Chromosome"/>
</dbReference>
<dbReference type="Pfam" id="PF12831">
    <property type="entry name" value="FAD_oxidored"/>
    <property type="match status" value="1"/>
</dbReference>
<dbReference type="GO" id="GO:0046872">
    <property type="term" value="F:metal ion binding"/>
    <property type="evidence" value="ECO:0007669"/>
    <property type="project" value="UniProtKB-KW"/>
</dbReference>
<evidence type="ECO:0000256" key="4">
    <source>
        <dbReference type="ARBA" id="ARBA00022630"/>
    </source>
</evidence>
<keyword evidence="8" id="KW-0408">Iron</keyword>
<comment type="cofactor">
    <cofactor evidence="2">
        <name>[4Fe-4S] cluster</name>
        <dbReference type="ChEBI" id="CHEBI:49883"/>
    </cofactor>
</comment>
<sequence>MKNYPNIFEPLTVKRMTIKNRIVMPPIGTNLAGLDGKFNTEHIAYYVQRAKGGTGLITVENACLDFPLGTNGTTQLRIDNDQYIPGLYKLTEALHAYGACVSIQLNHAGASAYPGRLNGMQQVSSSNIPSKTGGSVPRSLTKDEIYAIVRKFGEAAGRAQRAEFDCVEIHAGHSYLLSQFLSPIYNKRTDEFGGSPENRARFARLVIDEVRSVVGPFFPIGLRFSADEFMEGGNTLEDTLRNLEYLSEGVDIFNVSAALNDTLQFQIDEMNLADGWRSYMAKAVREKFGKVTITSGNIRDPRVAEKILADGEADLIAMGRGLIADPNWVEKVEHGHEHLLRKCISCNIGCADHRIAKSEPIRCTINPDVVSEDAYKQKQVKHPMNVVVIGGGTAGLEAACTAAEVGCDVHLFESKDYLGGLAREIARLPDKNRINDFPDYLIERAKTLDNLHIATGTKADVKTIDALQPDIVVNATGAKPLLPPIKGLHEEMGRENSKVFSIFDLLGDMDRWNDMVGKNIAVIGGGAVGLDVVEFFVKRGAAKVSIVEMMPMLGKDLDLITRLSMMNMVKEYGVEVHTNTALTEIAADHFKLKHAGVDADMPFAGAEFDLPFDYGFVCLGMRADQSLWPDLLSYKRETGVEVVNIGDGKIARRIINGTKEGRDILTTIAKVDQAKDKYTPRAAND</sequence>
<feature type="domain" description="NADH:flavin oxidoreductase/NADH oxidase N-terminal" evidence="10">
    <location>
        <begin position="7"/>
        <end position="337"/>
    </location>
</feature>
<dbReference type="InterPro" id="IPR013785">
    <property type="entry name" value="Aldolase_TIM"/>
</dbReference>
<evidence type="ECO:0000313" key="12">
    <source>
        <dbReference type="EMBL" id="ABA89414.1"/>
    </source>
</evidence>
<evidence type="ECO:0000256" key="5">
    <source>
        <dbReference type="ARBA" id="ARBA00022643"/>
    </source>
</evidence>
<dbReference type="InterPro" id="IPR023753">
    <property type="entry name" value="FAD/NAD-binding_dom"/>
</dbReference>
<name>Q3A2J3_SYNC1</name>
<dbReference type="PANTHER" id="PTHR42917">
    <property type="entry name" value="2,4-DIENOYL-COA REDUCTASE"/>
    <property type="match status" value="1"/>
</dbReference>
<evidence type="ECO:0000256" key="3">
    <source>
        <dbReference type="ARBA" id="ARBA00011048"/>
    </source>
</evidence>
<reference evidence="13" key="1">
    <citation type="submission" date="2005-10" db="EMBL/GenBank/DDBJ databases">
        <title>Complete sequence of Pelobacter carbinolicus DSM 2380.</title>
        <authorList>
            <person name="Copeland A."/>
            <person name="Lucas S."/>
            <person name="Lapidus A."/>
            <person name="Barry K."/>
            <person name="Detter J.C."/>
            <person name="Glavina T."/>
            <person name="Hammon N."/>
            <person name="Israni S."/>
            <person name="Pitluck S."/>
            <person name="Chertkov O."/>
            <person name="Schmutz J."/>
            <person name="Larimer F."/>
            <person name="Land M."/>
            <person name="Kyrpides N."/>
            <person name="Ivanova N."/>
            <person name="Richardson P."/>
        </authorList>
    </citation>
    <scope>NUCLEOTIDE SEQUENCE [LARGE SCALE GENOMIC DNA]</scope>
    <source>
        <strain evidence="13">DSM 2380 / NBRC 103641 / GraBd1</strain>
    </source>
</reference>
<dbReference type="Pfam" id="PF07992">
    <property type="entry name" value="Pyr_redox_2"/>
    <property type="match status" value="1"/>
</dbReference>
<dbReference type="GO" id="GO:0051536">
    <property type="term" value="F:iron-sulfur cluster binding"/>
    <property type="evidence" value="ECO:0007669"/>
    <property type="project" value="UniProtKB-KW"/>
</dbReference>
<comment type="cofactor">
    <cofactor evidence="1">
        <name>FMN</name>
        <dbReference type="ChEBI" id="CHEBI:58210"/>
    </cofactor>
</comment>
<dbReference type="SUPFAM" id="SSF51395">
    <property type="entry name" value="FMN-linked oxidoreductases"/>
    <property type="match status" value="1"/>
</dbReference>
<dbReference type="PANTHER" id="PTHR42917:SF2">
    <property type="entry name" value="2,4-DIENOYL-COA REDUCTASE [(2E)-ENOYL-COA-PRODUCING]"/>
    <property type="match status" value="1"/>
</dbReference>
<dbReference type="STRING" id="338963.Pcar_2175"/>
<dbReference type="InterPro" id="IPR036188">
    <property type="entry name" value="FAD/NAD-bd_sf"/>
</dbReference>
<dbReference type="EMBL" id="CP000142">
    <property type="protein sequence ID" value="ABA89414.1"/>
    <property type="molecule type" value="Genomic_DNA"/>
</dbReference>
<accession>Q3A2J3</accession>
<dbReference type="GO" id="GO:0010181">
    <property type="term" value="F:FMN binding"/>
    <property type="evidence" value="ECO:0007669"/>
    <property type="project" value="InterPro"/>
</dbReference>
<evidence type="ECO:0000256" key="9">
    <source>
        <dbReference type="ARBA" id="ARBA00023014"/>
    </source>
</evidence>
<protein>
    <submittedName>
        <fullName evidence="12">NADH oxidase</fullName>
    </submittedName>
</protein>
<evidence type="ECO:0000256" key="6">
    <source>
        <dbReference type="ARBA" id="ARBA00022723"/>
    </source>
</evidence>
<keyword evidence="6" id="KW-0479">Metal-binding</keyword>
<organism evidence="12 13">
    <name type="scientific">Syntrophotalea carbinolica (strain DSM 2380 / NBRC 103641 / GraBd1)</name>
    <name type="common">Pelobacter carbinolicus</name>
    <dbReference type="NCBI Taxonomy" id="338963"/>
    <lineage>
        <taxon>Bacteria</taxon>
        <taxon>Pseudomonadati</taxon>
        <taxon>Thermodesulfobacteriota</taxon>
        <taxon>Desulfuromonadia</taxon>
        <taxon>Desulfuromonadales</taxon>
        <taxon>Syntrophotaleaceae</taxon>
        <taxon>Syntrophotalea</taxon>
    </lineage>
</organism>
<dbReference type="KEGG" id="pca:Pcar_2175"/>
<comment type="similarity">
    <text evidence="3">In the N-terminal section; belongs to the NADH:flavin oxidoreductase/NADH oxidase family.</text>
</comment>
<dbReference type="GO" id="GO:0016491">
    <property type="term" value="F:oxidoreductase activity"/>
    <property type="evidence" value="ECO:0007669"/>
    <property type="project" value="UniProtKB-KW"/>
</dbReference>